<reference evidence="2" key="1">
    <citation type="submission" date="2022-02" db="EMBL/GenBank/DDBJ databases">
        <title>Aestuariibaculum sp., a marine bacterium isolated from sediment in Guangxi.</title>
        <authorList>
            <person name="Ying J."/>
        </authorList>
    </citation>
    <scope>NUCLEOTIDE SEQUENCE</scope>
    <source>
        <strain evidence="2">L182</strain>
    </source>
</reference>
<evidence type="ECO:0000313" key="3">
    <source>
        <dbReference type="Proteomes" id="UP001156141"/>
    </source>
</evidence>
<organism evidence="2 3">
    <name type="scientific">Aestuariibaculum lutulentum</name>
    <dbReference type="NCBI Taxonomy" id="2920935"/>
    <lineage>
        <taxon>Bacteria</taxon>
        <taxon>Pseudomonadati</taxon>
        <taxon>Bacteroidota</taxon>
        <taxon>Flavobacteriia</taxon>
        <taxon>Flavobacteriales</taxon>
        <taxon>Flavobacteriaceae</taxon>
    </lineage>
</organism>
<evidence type="ECO:0008006" key="4">
    <source>
        <dbReference type="Google" id="ProtNLM"/>
    </source>
</evidence>
<keyword evidence="3" id="KW-1185">Reference proteome</keyword>
<feature type="transmembrane region" description="Helical" evidence="1">
    <location>
        <begin position="17"/>
        <end position="37"/>
    </location>
</feature>
<evidence type="ECO:0000256" key="1">
    <source>
        <dbReference type="SAM" id="Phobius"/>
    </source>
</evidence>
<gene>
    <name evidence="2" type="ORF">MKW35_16255</name>
</gene>
<evidence type="ECO:0000313" key="2">
    <source>
        <dbReference type="EMBL" id="MCH4554176.1"/>
    </source>
</evidence>
<sequence>SIVSIPAGLLAMPFGQFVFWSLLGTTAWTSILAVAGSALGQGYGAVERFVGPISLGIIVLLVVAYVWRVATWRR</sequence>
<feature type="non-terminal residue" evidence="2">
    <location>
        <position position="1"/>
    </location>
</feature>
<feature type="transmembrane region" description="Helical" evidence="1">
    <location>
        <begin position="49"/>
        <end position="67"/>
    </location>
</feature>
<accession>A0ABS9RMK6</accession>
<keyword evidence="1" id="KW-0472">Membrane</keyword>
<dbReference type="EMBL" id="JAKVQD010000045">
    <property type="protein sequence ID" value="MCH4554176.1"/>
    <property type="molecule type" value="Genomic_DNA"/>
</dbReference>
<dbReference type="RefSeq" id="WP_240575552.1">
    <property type="nucleotide sequence ID" value="NZ_JAKVQD010000045.1"/>
</dbReference>
<name>A0ABS9RMK6_9FLAO</name>
<proteinExistence type="predicted"/>
<keyword evidence="1" id="KW-0812">Transmembrane</keyword>
<comment type="caution">
    <text evidence="2">The sequence shown here is derived from an EMBL/GenBank/DDBJ whole genome shotgun (WGS) entry which is preliminary data.</text>
</comment>
<protein>
    <recommendedName>
        <fullName evidence="4">DedA family protein</fullName>
    </recommendedName>
</protein>
<keyword evidence="1" id="KW-1133">Transmembrane helix</keyword>
<dbReference type="Proteomes" id="UP001156141">
    <property type="component" value="Unassembled WGS sequence"/>
</dbReference>